<comment type="caution">
    <text evidence="3">The sequence shown here is derived from an EMBL/GenBank/DDBJ whole genome shotgun (WGS) entry which is preliminary data.</text>
</comment>
<sequence>MRKFLKNAAKELTQELQNPANYGYYGTTPPPPDRAPSSSLTGLNLRGAFGLSGSSGTSLTSINTILLALIDPTGGMLSNYTHRCPRQHPTPGRTDWYGLAPPHNAYFPHFFLCPDCYAAHVRFTPYASAFVRRDGSGLLPPPNTPIRCDLSRYWVRVAGIVLLAMNPGGMHDITILARVAGLRAQDGPCPNGGVQAEEQELPRVMQPRAWYTVWDVRTGTLPVPDWRVCGECVVMIQTLWPGLAQAWLPAPQTMMPPGGCCCGIVPSDWYDDVRTAEVLKVVGACGMAAAKSGRPDLGQLVDWLRKNPPQPRGTFAGIAAMGGGMGNALFQPPPPNGLCPKNWPSTSLRCHTMQGVWEFTVCEQCYAEVIRPDAERGGMLARYFDGNAAVVHSGFTCQLYSDRMRRVWSEAAASGNVEYLQQKVSERRAKERELQMKRTQAQQKAAQLRQQAQLQESLATTSMSVAANQAANNIMVAGIGGGYQVDANTWVRPSGVPDFSQTTQLNNDAARLKLQAVQVEDEFRYAQDEWHAMNETTTASSSTNGRESVSSTNQSATTPSNNNNDTGGGSNSSSSNSSSEHQPLPINEFGNRRRTRPVEPPVGPTIAEA</sequence>
<accession>A0ABR3V5W7</accession>
<gene>
    <name evidence="3" type="ORF">VTJ49DRAFT_4596</name>
</gene>
<proteinExistence type="predicted"/>
<evidence type="ECO:0000256" key="2">
    <source>
        <dbReference type="SAM" id="MobiDB-lite"/>
    </source>
</evidence>
<name>A0ABR3V5W7_HUMIN</name>
<feature type="coiled-coil region" evidence="1">
    <location>
        <begin position="431"/>
        <end position="458"/>
    </location>
</feature>
<dbReference type="Proteomes" id="UP001583172">
    <property type="component" value="Unassembled WGS sequence"/>
</dbReference>
<keyword evidence="4" id="KW-1185">Reference proteome</keyword>
<feature type="compositionally biased region" description="Low complexity" evidence="2">
    <location>
        <begin position="560"/>
        <end position="579"/>
    </location>
</feature>
<feature type="region of interest" description="Disordered" evidence="2">
    <location>
        <begin position="528"/>
        <end position="609"/>
    </location>
</feature>
<feature type="region of interest" description="Disordered" evidence="2">
    <location>
        <begin position="20"/>
        <end position="39"/>
    </location>
</feature>
<feature type="compositionally biased region" description="Polar residues" evidence="2">
    <location>
        <begin position="534"/>
        <end position="559"/>
    </location>
</feature>
<reference evidence="3 4" key="1">
    <citation type="journal article" date="2024" name="Commun. Biol.">
        <title>Comparative genomic analysis of thermophilic fungi reveals convergent evolutionary adaptations and gene losses.</title>
        <authorList>
            <person name="Steindorff A.S."/>
            <person name="Aguilar-Pontes M.V."/>
            <person name="Robinson A.J."/>
            <person name="Andreopoulos B."/>
            <person name="LaButti K."/>
            <person name="Kuo A."/>
            <person name="Mondo S."/>
            <person name="Riley R."/>
            <person name="Otillar R."/>
            <person name="Haridas S."/>
            <person name="Lipzen A."/>
            <person name="Grimwood J."/>
            <person name="Schmutz J."/>
            <person name="Clum A."/>
            <person name="Reid I.D."/>
            <person name="Moisan M.C."/>
            <person name="Butler G."/>
            <person name="Nguyen T.T.M."/>
            <person name="Dewar K."/>
            <person name="Conant G."/>
            <person name="Drula E."/>
            <person name="Henrissat B."/>
            <person name="Hansel C."/>
            <person name="Singer S."/>
            <person name="Hutchinson M.I."/>
            <person name="de Vries R.P."/>
            <person name="Natvig D.O."/>
            <person name="Powell A.J."/>
            <person name="Tsang A."/>
            <person name="Grigoriev I.V."/>
        </authorList>
    </citation>
    <scope>NUCLEOTIDE SEQUENCE [LARGE SCALE GENOMIC DNA]</scope>
    <source>
        <strain evidence="3 4">CBS 620.91</strain>
    </source>
</reference>
<keyword evidence="1" id="KW-0175">Coiled coil</keyword>
<protein>
    <submittedName>
        <fullName evidence="3">Uncharacterized protein</fullName>
    </submittedName>
</protein>
<evidence type="ECO:0000256" key="1">
    <source>
        <dbReference type="SAM" id="Coils"/>
    </source>
</evidence>
<dbReference type="EMBL" id="JAZGSY010000359">
    <property type="protein sequence ID" value="KAL1836846.1"/>
    <property type="molecule type" value="Genomic_DNA"/>
</dbReference>
<evidence type="ECO:0000313" key="4">
    <source>
        <dbReference type="Proteomes" id="UP001583172"/>
    </source>
</evidence>
<evidence type="ECO:0000313" key="3">
    <source>
        <dbReference type="EMBL" id="KAL1836846.1"/>
    </source>
</evidence>
<organism evidence="3 4">
    <name type="scientific">Humicola insolens</name>
    <name type="common">Soft-rot fungus</name>
    <dbReference type="NCBI Taxonomy" id="85995"/>
    <lineage>
        <taxon>Eukaryota</taxon>
        <taxon>Fungi</taxon>
        <taxon>Dikarya</taxon>
        <taxon>Ascomycota</taxon>
        <taxon>Pezizomycotina</taxon>
        <taxon>Sordariomycetes</taxon>
        <taxon>Sordariomycetidae</taxon>
        <taxon>Sordariales</taxon>
        <taxon>Chaetomiaceae</taxon>
        <taxon>Mycothermus</taxon>
    </lineage>
</organism>